<name>A0A4R1HWV9_PSEEN</name>
<dbReference type="PANTHER" id="PTHR42856">
    <property type="entry name" value="ACYL-COENZYME A THIOESTERASE PAAI"/>
    <property type="match status" value="1"/>
</dbReference>
<dbReference type="InterPro" id="IPR029069">
    <property type="entry name" value="HotDog_dom_sf"/>
</dbReference>
<accession>A0A4R1HWV9</accession>
<evidence type="ECO:0000259" key="1">
    <source>
        <dbReference type="Pfam" id="PF03061"/>
    </source>
</evidence>
<dbReference type="GO" id="GO:0016289">
    <property type="term" value="F:acyl-CoA hydrolase activity"/>
    <property type="evidence" value="ECO:0007669"/>
    <property type="project" value="TreeGrafter"/>
</dbReference>
<dbReference type="SUPFAM" id="SSF54637">
    <property type="entry name" value="Thioesterase/thiol ester dehydrase-isomerase"/>
    <property type="match status" value="1"/>
</dbReference>
<dbReference type="InterPro" id="IPR052723">
    <property type="entry name" value="Acyl-CoA_thioesterase_PaaI"/>
</dbReference>
<gene>
    <name evidence="2" type="ORF">EV378_1788</name>
</gene>
<protein>
    <submittedName>
        <fullName evidence="2">Acyl-coenzyme A thioesterase PaaI-like protein</fullName>
    </submittedName>
</protein>
<dbReference type="Proteomes" id="UP000295560">
    <property type="component" value="Unassembled WGS sequence"/>
</dbReference>
<comment type="caution">
    <text evidence="2">The sequence shown here is derived from an EMBL/GenBank/DDBJ whole genome shotgun (WGS) entry which is preliminary data.</text>
</comment>
<dbReference type="PANTHER" id="PTHR42856:SF1">
    <property type="entry name" value="ACYL-COENZYME A THIOESTERASE PAAI"/>
    <property type="match status" value="1"/>
</dbReference>
<dbReference type="AlphaFoldDB" id="A0A4R1HWV9"/>
<reference evidence="2 3" key="1">
    <citation type="submission" date="2019-03" db="EMBL/GenBank/DDBJ databases">
        <title>Sequencing the genomes of 1000 actinobacteria strains.</title>
        <authorList>
            <person name="Klenk H.-P."/>
        </authorList>
    </citation>
    <scope>NUCLEOTIDE SEQUENCE [LARGE SCALE GENOMIC DNA]</scope>
    <source>
        <strain evidence="2 3">DSM 44969</strain>
    </source>
</reference>
<evidence type="ECO:0000313" key="3">
    <source>
        <dbReference type="Proteomes" id="UP000295560"/>
    </source>
</evidence>
<dbReference type="EMBL" id="SMFZ01000001">
    <property type="protein sequence ID" value="TCK25961.1"/>
    <property type="molecule type" value="Genomic_DNA"/>
</dbReference>
<feature type="domain" description="Thioesterase" evidence="1">
    <location>
        <begin position="43"/>
        <end position="112"/>
    </location>
</feature>
<dbReference type="CDD" id="cd03443">
    <property type="entry name" value="PaaI_thioesterase"/>
    <property type="match status" value="1"/>
</dbReference>
<proteinExistence type="predicted"/>
<dbReference type="Pfam" id="PF03061">
    <property type="entry name" value="4HBT"/>
    <property type="match status" value="1"/>
</dbReference>
<dbReference type="InterPro" id="IPR006683">
    <property type="entry name" value="Thioestr_dom"/>
</dbReference>
<organism evidence="2 3">
    <name type="scientific">Pseudonocardia endophytica</name>
    <dbReference type="NCBI Taxonomy" id="401976"/>
    <lineage>
        <taxon>Bacteria</taxon>
        <taxon>Bacillati</taxon>
        <taxon>Actinomycetota</taxon>
        <taxon>Actinomycetes</taxon>
        <taxon>Pseudonocardiales</taxon>
        <taxon>Pseudonocardiaceae</taxon>
        <taxon>Pseudonocardia</taxon>
    </lineage>
</organism>
<evidence type="ECO:0000313" key="2">
    <source>
        <dbReference type="EMBL" id="TCK25961.1"/>
    </source>
</evidence>
<keyword evidence="3" id="KW-1185">Reference proteome</keyword>
<sequence>MAAAELLGIELVTDTADATDAPDQVVCRLRIGESHLNQGLIGHGGVLFTLADTAVGLLANPPDLGETWVGTSFHVQLLRGAGLGDVVVATAVRESRSRRLQACTARLTRERDGAFLGTVGVQLIVAPPDPYPAASLTGERPATADEPLYRALAEAARRDGHPPPEPANDARVLYDGDRPVGLVAGDYRWTYPRWRTF</sequence>
<dbReference type="Gene3D" id="3.10.129.10">
    <property type="entry name" value="Hotdog Thioesterase"/>
    <property type="match status" value="1"/>
</dbReference>